<evidence type="ECO:0000313" key="1">
    <source>
        <dbReference type="EMBL" id="EKC26704.1"/>
    </source>
</evidence>
<gene>
    <name evidence="1" type="ORF">CGI_10028238</name>
</gene>
<organism evidence="1">
    <name type="scientific">Magallana gigas</name>
    <name type="common">Pacific oyster</name>
    <name type="synonym">Crassostrea gigas</name>
    <dbReference type="NCBI Taxonomy" id="29159"/>
    <lineage>
        <taxon>Eukaryota</taxon>
        <taxon>Metazoa</taxon>
        <taxon>Spiralia</taxon>
        <taxon>Lophotrochozoa</taxon>
        <taxon>Mollusca</taxon>
        <taxon>Bivalvia</taxon>
        <taxon>Autobranchia</taxon>
        <taxon>Pteriomorphia</taxon>
        <taxon>Ostreida</taxon>
        <taxon>Ostreoidea</taxon>
        <taxon>Ostreidae</taxon>
        <taxon>Magallana</taxon>
    </lineage>
</organism>
<dbReference type="HOGENOM" id="CLU_3108435_0_0_1"/>
<sequence length="51" mass="5699">MKFTDNFAITAPLDLCVHMARNPDPDSDKRVLAWFPELPITHRNQASSCAG</sequence>
<proteinExistence type="predicted"/>
<name>K1Q610_MAGGI</name>
<protein>
    <submittedName>
        <fullName evidence="1">Uncharacterized protein</fullName>
    </submittedName>
</protein>
<accession>K1Q610</accession>
<dbReference type="AlphaFoldDB" id="K1Q610"/>
<dbReference type="InParanoid" id="K1Q610"/>
<reference evidence="1" key="1">
    <citation type="journal article" date="2012" name="Nature">
        <title>The oyster genome reveals stress adaptation and complexity of shell formation.</title>
        <authorList>
            <person name="Zhang G."/>
            <person name="Fang X."/>
            <person name="Guo X."/>
            <person name="Li L."/>
            <person name="Luo R."/>
            <person name="Xu F."/>
            <person name="Yang P."/>
            <person name="Zhang L."/>
            <person name="Wang X."/>
            <person name="Qi H."/>
            <person name="Xiong Z."/>
            <person name="Que H."/>
            <person name="Xie Y."/>
            <person name="Holland P.W."/>
            <person name="Paps J."/>
            <person name="Zhu Y."/>
            <person name="Wu F."/>
            <person name="Chen Y."/>
            <person name="Wang J."/>
            <person name="Peng C."/>
            <person name="Meng J."/>
            <person name="Yang L."/>
            <person name="Liu J."/>
            <person name="Wen B."/>
            <person name="Zhang N."/>
            <person name="Huang Z."/>
            <person name="Zhu Q."/>
            <person name="Feng Y."/>
            <person name="Mount A."/>
            <person name="Hedgecock D."/>
            <person name="Xu Z."/>
            <person name="Liu Y."/>
            <person name="Domazet-Loso T."/>
            <person name="Du Y."/>
            <person name="Sun X."/>
            <person name="Zhang S."/>
            <person name="Liu B."/>
            <person name="Cheng P."/>
            <person name="Jiang X."/>
            <person name="Li J."/>
            <person name="Fan D."/>
            <person name="Wang W."/>
            <person name="Fu W."/>
            <person name="Wang T."/>
            <person name="Wang B."/>
            <person name="Zhang J."/>
            <person name="Peng Z."/>
            <person name="Li Y."/>
            <person name="Li N."/>
            <person name="Wang J."/>
            <person name="Chen M."/>
            <person name="He Y."/>
            <person name="Tan F."/>
            <person name="Song X."/>
            <person name="Zheng Q."/>
            <person name="Huang R."/>
            <person name="Yang H."/>
            <person name="Du X."/>
            <person name="Chen L."/>
            <person name="Yang M."/>
            <person name="Gaffney P.M."/>
            <person name="Wang S."/>
            <person name="Luo L."/>
            <person name="She Z."/>
            <person name="Ming Y."/>
            <person name="Huang W."/>
            <person name="Zhang S."/>
            <person name="Huang B."/>
            <person name="Zhang Y."/>
            <person name="Qu T."/>
            <person name="Ni P."/>
            <person name="Miao G."/>
            <person name="Wang J."/>
            <person name="Wang Q."/>
            <person name="Steinberg C.E."/>
            <person name="Wang H."/>
            <person name="Li N."/>
            <person name="Qian L."/>
            <person name="Zhang G."/>
            <person name="Li Y."/>
            <person name="Yang H."/>
            <person name="Liu X."/>
            <person name="Wang J."/>
            <person name="Yin Y."/>
            <person name="Wang J."/>
        </authorList>
    </citation>
    <scope>NUCLEOTIDE SEQUENCE [LARGE SCALE GENOMIC DNA]</scope>
    <source>
        <strain evidence="1">05x7-T-G4-1.051#20</strain>
    </source>
</reference>
<dbReference type="EMBL" id="JH816901">
    <property type="protein sequence ID" value="EKC26704.1"/>
    <property type="molecule type" value="Genomic_DNA"/>
</dbReference>